<dbReference type="Proteomes" id="UP001396334">
    <property type="component" value="Unassembled WGS sequence"/>
</dbReference>
<proteinExistence type="predicted"/>
<reference evidence="2 3" key="1">
    <citation type="journal article" date="2024" name="G3 (Bethesda)">
        <title>Genome assembly of Hibiscus sabdariffa L. provides insights into metabolisms of medicinal natural products.</title>
        <authorList>
            <person name="Kim T."/>
        </authorList>
    </citation>
    <scope>NUCLEOTIDE SEQUENCE [LARGE SCALE GENOMIC DNA]</scope>
    <source>
        <strain evidence="2">TK-2024</strain>
        <tissue evidence="2">Old leaves</tissue>
    </source>
</reference>
<accession>A0ABR2U8G1</accession>
<sequence length="215" mass="23283">MHEKSTEMDSNMPDPPEQHPLIDPYGPWMLVENRRHRPMKPPGHFNKFVPHSIATSSRYNLIFIEPNYVAGTSKAADATPISDVQQNLSISALNQDNVAPLPGNTIGLDPTHVPAPISSSGTPKSKAKTQVTSSKSSSLILKPRDSNVMPKRSVSGIASTVVNHGKQQNGPPRTTNTQPDGQHITQKQQGANTIARDRPANNAAAQSDDRTIVLH</sequence>
<organism evidence="2 3">
    <name type="scientific">Hibiscus sabdariffa</name>
    <name type="common">roselle</name>
    <dbReference type="NCBI Taxonomy" id="183260"/>
    <lineage>
        <taxon>Eukaryota</taxon>
        <taxon>Viridiplantae</taxon>
        <taxon>Streptophyta</taxon>
        <taxon>Embryophyta</taxon>
        <taxon>Tracheophyta</taxon>
        <taxon>Spermatophyta</taxon>
        <taxon>Magnoliopsida</taxon>
        <taxon>eudicotyledons</taxon>
        <taxon>Gunneridae</taxon>
        <taxon>Pentapetalae</taxon>
        <taxon>rosids</taxon>
        <taxon>malvids</taxon>
        <taxon>Malvales</taxon>
        <taxon>Malvaceae</taxon>
        <taxon>Malvoideae</taxon>
        <taxon>Hibiscus</taxon>
    </lineage>
</organism>
<comment type="caution">
    <text evidence="2">The sequence shown here is derived from an EMBL/GenBank/DDBJ whole genome shotgun (WGS) entry which is preliminary data.</text>
</comment>
<evidence type="ECO:0000313" key="2">
    <source>
        <dbReference type="EMBL" id="KAK9045739.1"/>
    </source>
</evidence>
<keyword evidence="3" id="KW-1185">Reference proteome</keyword>
<feature type="compositionally biased region" description="Polar residues" evidence="1">
    <location>
        <begin position="117"/>
        <end position="139"/>
    </location>
</feature>
<gene>
    <name evidence="2" type="ORF">V6N11_051647</name>
</gene>
<evidence type="ECO:0000313" key="3">
    <source>
        <dbReference type="Proteomes" id="UP001396334"/>
    </source>
</evidence>
<name>A0ABR2U8G1_9ROSI</name>
<dbReference type="EMBL" id="JBBPBN010000001">
    <property type="protein sequence ID" value="KAK9045739.1"/>
    <property type="molecule type" value="Genomic_DNA"/>
</dbReference>
<feature type="compositionally biased region" description="Polar residues" evidence="1">
    <location>
        <begin position="156"/>
        <end position="192"/>
    </location>
</feature>
<feature type="region of interest" description="Disordered" evidence="1">
    <location>
        <begin position="101"/>
        <end position="215"/>
    </location>
</feature>
<protein>
    <submittedName>
        <fullName evidence="2">Uncharacterized protein</fullName>
    </submittedName>
</protein>
<evidence type="ECO:0000256" key="1">
    <source>
        <dbReference type="SAM" id="MobiDB-lite"/>
    </source>
</evidence>